<accession>A0ABN1CCJ5</accession>
<dbReference type="PROSITE" id="PS51898">
    <property type="entry name" value="TYR_RECOMBINASE"/>
    <property type="match status" value="1"/>
</dbReference>
<evidence type="ECO:0000313" key="3">
    <source>
        <dbReference type="EMBL" id="GAA0516343.1"/>
    </source>
</evidence>
<proteinExistence type="predicted"/>
<dbReference type="Proteomes" id="UP001500191">
    <property type="component" value="Unassembled WGS sequence"/>
</dbReference>
<dbReference type="InterPro" id="IPR013762">
    <property type="entry name" value="Integrase-like_cat_sf"/>
</dbReference>
<gene>
    <name evidence="3" type="ORF">GCM10008937_24950</name>
</gene>
<organism evidence="3 4">
    <name type="scientific">Deinococcus depolymerans</name>
    <dbReference type="NCBI Taxonomy" id="392408"/>
    <lineage>
        <taxon>Bacteria</taxon>
        <taxon>Thermotogati</taxon>
        <taxon>Deinococcota</taxon>
        <taxon>Deinococci</taxon>
        <taxon>Deinococcales</taxon>
        <taxon>Deinococcaceae</taxon>
        <taxon>Deinococcus</taxon>
    </lineage>
</organism>
<dbReference type="SUPFAM" id="SSF56349">
    <property type="entry name" value="DNA breaking-rejoining enzymes"/>
    <property type="match status" value="1"/>
</dbReference>
<feature type="domain" description="Tyr recombinase" evidence="2">
    <location>
        <begin position="1"/>
        <end position="115"/>
    </location>
</feature>
<evidence type="ECO:0000313" key="4">
    <source>
        <dbReference type="Proteomes" id="UP001500191"/>
    </source>
</evidence>
<name>A0ABN1CCJ5_9DEIO</name>
<dbReference type="CDD" id="cd00397">
    <property type="entry name" value="DNA_BRE_C"/>
    <property type="match status" value="1"/>
</dbReference>
<keyword evidence="1" id="KW-0233">DNA recombination</keyword>
<protein>
    <recommendedName>
        <fullName evidence="2">Tyr recombinase domain-containing protein</fullName>
    </recommendedName>
</protein>
<keyword evidence="4" id="KW-1185">Reference proteome</keyword>
<dbReference type="InterPro" id="IPR002104">
    <property type="entry name" value="Integrase_catalytic"/>
</dbReference>
<evidence type="ECO:0000256" key="1">
    <source>
        <dbReference type="ARBA" id="ARBA00023172"/>
    </source>
</evidence>
<comment type="caution">
    <text evidence="3">The sequence shown here is derived from an EMBL/GenBank/DDBJ whole genome shotgun (WGS) entry which is preliminary data.</text>
</comment>
<dbReference type="EMBL" id="BAAADB010000026">
    <property type="protein sequence ID" value="GAA0516343.1"/>
    <property type="molecule type" value="Genomic_DNA"/>
</dbReference>
<sequence>MDLQGGLLTVRHGKGGKLRRVALTRSLIQSLQTLPRTDPVIGGTQSAARQRLKVIAARASTRYRGWHAFRHYAGTRLVRQTGSLEHAARHLGHASLDTTRVYAKWSDTALPDALANW</sequence>
<dbReference type="Pfam" id="PF00589">
    <property type="entry name" value="Phage_integrase"/>
    <property type="match status" value="1"/>
</dbReference>
<dbReference type="Gene3D" id="1.10.443.10">
    <property type="entry name" value="Intergrase catalytic core"/>
    <property type="match status" value="1"/>
</dbReference>
<dbReference type="InterPro" id="IPR011010">
    <property type="entry name" value="DNA_brk_join_enz"/>
</dbReference>
<reference evidence="3 4" key="1">
    <citation type="journal article" date="2019" name="Int. J. Syst. Evol. Microbiol.">
        <title>The Global Catalogue of Microorganisms (GCM) 10K type strain sequencing project: providing services to taxonomists for standard genome sequencing and annotation.</title>
        <authorList>
            <consortium name="The Broad Institute Genomics Platform"/>
            <consortium name="The Broad Institute Genome Sequencing Center for Infectious Disease"/>
            <person name="Wu L."/>
            <person name="Ma J."/>
        </authorList>
    </citation>
    <scope>NUCLEOTIDE SEQUENCE [LARGE SCALE GENOMIC DNA]</scope>
    <source>
        <strain evidence="3 4">JCM 14368</strain>
    </source>
</reference>
<evidence type="ECO:0000259" key="2">
    <source>
        <dbReference type="PROSITE" id="PS51898"/>
    </source>
</evidence>